<reference evidence="11 12" key="1">
    <citation type="submission" date="2015-09" db="EMBL/GenBank/DDBJ databases">
        <title>Draft genome sequence of Kouleothrix aurantiaca JCM 19913.</title>
        <authorList>
            <person name="Hemp J."/>
        </authorList>
    </citation>
    <scope>NUCLEOTIDE SEQUENCE [LARGE SCALE GENOMIC DNA]</scope>
    <source>
        <strain evidence="11 12">COM-B</strain>
    </source>
</reference>
<keyword evidence="5" id="KW-0067">ATP-binding</keyword>
<evidence type="ECO:0000256" key="2">
    <source>
        <dbReference type="ARBA" id="ARBA00013164"/>
    </source>
</evidence>
<evidence type="ECO:0000256" key="8">
    <source>
        <dbReference type="ARBA" id="ARBA00047469"/>
    </source>
</evidence>
<keyword evidence="4" id="KW-0547">Nucleotide-binding</keyword>
<evidence type="ECO:0000256" key="5">
    <source>
        <dbReference type="ARBA" id="ARBA00022840"/>
    </source>
</evidence>
<dbReference type="Gene3D" id="3.40.50.620">
    <property type="entry name" value="HUPs"/>
    <property type="match status" value="1"/>
</dbReference>
<protein>
    <recommendedName>
        <fullName evidence="2">leucine--tRNA ligase</fullName>
        <ecNumber evidence="2">6.1.1.4</ecNumber>
    </recommendedName>
</protein>
<dbReference type="InterPro" id="IPR009080">
    <property type="entry name" value="tRNAsynth_Ia_anticodon-bd"/>
</dbReference>
<dbReference type="CDD" id="cd07958">
    <property type="entry name" value="Anticodon_Ia_Leu_BEm"/>
    <property type="match status" value="1"/>
</dbReference>
<keyword evidence="12" id="KW-1185">Reference proteome</keyword>
<evidence type="ECO:0000256" key="4">
    <source>
        <dbReference type="ARBA" id="ARBA00022741"/>
    </source>
</evidence>
<dbReference type="SUPFAM" id="SSF47323">
    <property type="entry name" value="Anticodon-binding domain of a subclass of class I aminoacyl-tRNA synthetases"/>
    <property type="match status" value="1"/>
</dbReference>
<dbReference type="PANTHER" id="PTHR43740:SF2">
    <property type="entry name" value="LEUCINE--TRNA LIGASE, MITOCHONDRIAL"/>
    <property type="match status" value="1"/>
</dbReference>
<dbReference type="AlphaFoldDB" id="A0A0P9F8Q6"/>
<evidence type="ECO:0000259" key="9">
    <source>
        <dbReference type="Pfam" id="PF00133"/>
    </source>
</evidence>
<dbReference type="InterPro" id="IPR002300">
    <property type="entry name" value="aa-tRNA-synth_Ia"/>
</dbReference>
<evidence type="ECO:0000256" key="3">
    <source>
        <dbReference type="ARBA" id="ARBA00022598"/>
    </source>
</evidence>
<feature type="domain" description="Methionyl/Valyl/Leucyl/Isoleucyl-tRNA synthetase anticodon-binding" evidence="10">
    <location>
        <begin position="245"/>
        <end position="346"/>
    </location>
</feature>
<organism evidence="11 12">
    <name type="scientific">Kouleothrix aurantiaca</name>
    <dbReference type="NCBI Taxonomy" id="186479"/>
    <lineage>
        <taxon>Bacteria</taxon>
        <taxon>Bacillati</taxon>
        <taxon>Chloroflexota</taxon>
        <taxon>Chloroflexia</taxon>
        <taxon>Chloroflexales</taxon>
        <taxon>Roseiflexineae</taxon>
        <taxon>Roseiflexaceae</taxon>
        <taxon>Kouleothrix</taxon>
    </lineage>
</organism>
<feature type="domain" description="Aminoacyl-tRNA synthetase class Ia" evidence="9">
    <location>
        <begin position="1"/>
        <end position="194"/>
    </location>
</feature>
<dbReference type="GO" id="GO:0004823">
    <property type="term" value="F:leucine-tRNA ligase activity"/>
    <property type="evidence" value="ECO:0007669"/>
    <property type="project" value="UniProtKB-EC"/>
</dbReference>
<dbReference type="Proteomes" id="UP000050509">
    <property type="component" value="Unassembled WGS sequence"/>
</dbReference>
<dbReference type="InterPro" id="IPR002302">
    <property type="entry name" value="Leu-tRNA-ligase"/>
</dbReference>
<dbReference type="EC" id="6.1.1.4" evidence="2"/>
<keyword evidence="6" id="KW-0648">Protein biosynthesis</keyword>
<evidence type="ECO:0000313" key="12">
    <source>
        <dbReference type="Proteomes" id="UP000050509"/>
    </source>
</evidence>
<evidence type="ECO:0000256" key="6">
    <source>
        <dbReference type="ARBA" id="ARBA00022917"/>
    </source>
</evidence>
<dbReference type="InterPro" id="IPR013155">
    <property type="entry name" value="M/V/L/I-tRNA-synth_anticd-bd"/>
</dbReference>
<dbReference type="EMBL" id="LJCR01002403">
    <property type="protein sequence ID" value="KPV48776.1"/>
    <property type="molecule type" value="Genomic_DNA"/>
</dbReference>
<feature type="non-terminal residue" evidence="11">
    <location>
        <position position="347"/>
    </location>
</feature>
<gene>
    <name evidence="11" type="ORF">SE17_36240</name>
</gene>
<proteinExistence type="inferred from homology"/>
<evidence type="ECO:0000256" key="7">
    <source>
        <dbReference type="ARBA" id="ARBA00023146"/>
    </source>
</evidence>
<evidence type="ECO:0000256" key="1">
    <source>
        <dbReference type="ARBA" id="ARBA00005594"/>
    </source>
</evidence>
<dbReference type="InterPro" id="IPR014729">
    <property type="entry name" value="Rossmann-like_a/b/a_fold"/>
</dbReference>
<dbReference type="Pfam" id="PF08264">
    <property type="entry name" value="Anticodon_1"/>
    <property type="match status" value="1"/>
</dbReference>
<dbReference type="Pfam" id="PF00133">
    <property type="entry name" value="tRNA-synt_1"/>
    <property type="match status" value="1"/>
</dbReference>
<accession>A0A0P9F8Q6</accession>
<keyword evidence="7" id="KW-0030">Aminoacyl-tRNA synthetase</keyword>
<sequence>SRQRYWGPPIPIVYCAAGGALPVPDDQLPVLLPPLDEFRPTGAGVSPLATVAEWVNTTCPQCGGPATRETDVSDNFLDSAWYFLRYTSTERDDVPWDDARVRRWLPVGMYTGGPEHATMHHLYARFISMALHDIGLLPHAEPFARLRLHGTITRDGRKMSKSRGNVVNPDEYIARYGADATRMALLFLGPFDEDADFSDRGVVGMVRFLARVWELCADDGRRTTDDQRPAAEESERRQWSVVGGRLVTRVTEELHARRFHTAIAALMEFANWLRGANELPAEQAAEARRTLVLLLAPFAPHISEELWERLGGAGSVHDAPWPAAAIVAETVHELAVQVDGRVRERIR</sequence>
<comment type="caution">
    <text evidence="11">The sequence shown here is derived from an EMBL/GenBank/DDBJ whole genome shotgun (WGS) entry which is preliminary data.</text>
</comment>
<dbReference type="GO" id="GO:0005524">
    <property type="term" value="F:ATP binding"/>
    <property type="evidence" value="ECO:0007669"/>
    <property type="project" value="UniProtKB-KW"/>
</dbReference>
<evidence type="ECO:0000259" key="10">
    <source>
        <dbReference type="Pfam" id="PF08264"/>
    </source>
</evidence>
<dbReference type="PRINTS" id="PR00985">
    <property type="entry name" value="TRNASYNTHLEU"/>
</dbReference>
<comment type="similarity">
    <text evidence="1">Belongs to the class-I aminoacyl-tRNA synthetase family.</text>
</comment>
<evidence type="ECO:0000313" key="11">
    <source>
        <dbReference type="EMBL" id="KPV48776.1"/>
    </source>
</evidence>
<dbReference type="SUPFAM" id="SSF52374">
    <property type="entry name" value="Nucleotidylyl transferase"/>
    <property type="match status" value="1"/>
</dbReference>
<name>A0A0P9F8Q6_9CHLR</name>
<dbReference type="Gene3D" id="1.10.730.10">
    <property type="entry name" value="Isoleucyl-tRNA Synthetase, Domain 1"/>
    <property type="match status" value="1"/>
</dbReference>
<dbReference type="PANTHER" id="PTHR43740">
    <property type="entry name" value="LEUCYL-TRNA SYNTHETASE"/>
    <property type="match status" value="1"/>
</dbReference>
<feature type="non-terminal residue" evidence="11">
    <location>
        <position position="1"/>
    </location>
</feature>
<keyword evidence="3 11" id="KW-0436">Ligase</keyword>
<dbReference type="FunFam" id="1.10.730.10:FF:000002">
    <property type="entry name" value="Leucine--tRNA ligase"/>
    <property type="match status" value="1"/>
</dbReference>
<dbReference type="GO" id="GO:0006429">
    <property type="term" value="P:leucyl-tRNA aminoacylation"/>
    <property type="evidence" value="ECO:0007669"/>
    <property type="project" value="InterPro"/>
</dbReference>
<comment type="catalytic activity">
    <reaction evidence="8">
        <text>tRNA(Leu) + L-leucine + ATP = L-leucyl-tRNA(Leu) + AMP + diphosphate</text>
        <dbReference type="Rhea" id="RHEA:11688"/>
        <dbReference type="Rhea" id="RHEA-COMP:9613"/>
        <dbReference type="Rhea" id="RHEA-COMP:9622"/>
        <dbReference type="ChEBI" id="CHEBI:30616"/>
        <dbReference type="ChEBI" id="CHEBI:33019"/>
        <dbReference type="ChEBI" id="CHEBI:57427"/>
        <dbReference type="ChEBI" id="CHEBI:78442"/>
        <dbReference type="ChEBI" id="CHEBI:78494"/>
        <dbReference type="ChEBI" id="CHEBI:456215"/>
        <dbReference type="EC" id="6.1.1.4"/>
    </reaction>
</comment>